<dbReference type="SMART" id="SM01324">
    <property type="entry name" value="YARHG"/>
    <property type="match status" value="1"/>
</dbReference>
<evidence type="ECO:0000259" key="2">
    <source>
        <dbReference type="SMART" id="SM01324"/>
    </source>
</evidence>
<proteinExistence type="predicted"/>
<dbReference type="InterPro" id="IPR025582">
    <property type="entry name" value="YARHG_dom"/>
</dbReference>
<comment type="caution">
    <text evidence="3">The sequence shown here is derived from an EMBL/GenBank/DDBJ whole genome shotgun (WGS) entry which is preliminary data.</text>
</comment>
<dbReference type="InterPro" id="IPR022601">
    <property type="entry name" value="DUF3160"/>
</dbReference>
<keyword evidence="4" id="KW-1185">Reference proteome</keyword>
<accession>A0AAP2GNL9</accession>
<feature type="domain" description="YARHG" evidence="2">
    <location>
        <begin position="63"/>
        <end position="158"/>
    </location>
</feature>
<name>A0AAP2GNL9_9BACT</name>
<keyword evidence="1" id="KW-0732">Signal</keyword>
<reference evidence="3 4" key="1">
    <citation type="submission" date="2021-05" db="EMBL/GenBank/DDBJ databases">
        <title>A Polyphasic approach of four new species of the genus Ohtaekwangia: Ohtaekwangia histidinii sp. nov., Ohtaekwangia cretensis sp. nov., Ohtaekwangia indiensis sp. nov., Ohtaekwangia reichenbachii sp. nov. from diverse environment.</title>
        <authorList>
            <person name="Octaviana S."/>
        </authorList>
    </citation>
    <scope>NUCLEOTIDE SEQUENCE [LARGE SCALE GENOMIC DNA]</scope>
    <source>
        <strain evidence="3 4">PWU4</strain>
    </source>
</reference>
<feature type="signal peptide" evidence="1">
    <location>
        <begin position="1"/>
        <end position="25"/>
    </location>
</feature>
<dbReference type="RefSeq" id="WP_254162702.1">
    <property type="nucleotide sequence ID" value="NZ_JAHESF010000007.1"/>
</dbReference>
<organism evidence="3 4">
    <name type="scientific">Chryseosolibacter histidini</name>
    <dbReference type="NCBI Taxonomy" id="2782349"/>
    <lineage>
        <taxon>Bacteria</taxon>
        <taxon>Pseudomonadati</taxon>
        <taxon>Bacteroidota</taxon>
        <taxon>Cytophagia</taxon>
        <taxon>Cytophagales</taxon>
        <taxon>Chryseotaleaceae</taxon>
        <taxon>Chryseosolibacter</taxon>
    </lineage>
</organism>
<dbReference type="Pfam" id="PF11369">
    <property type="entry name" value="DUF3160"/>
    <property type="match status" value="1"/>
</dbReference>
<dbReference type="Proteomes" id="UP001319200">
    <property type="component" value="Unassembled WGS sequence"/>
</dbReference>
<dbReference type="SMART" id="SM01325">
    <property type="entry name" value="DUF3160"/>
    <property type="match status" value="1"/>
</dbReference>
<evidence type="ECO:0000313" key="4">
    <source>
        <dbReference type="Proteomes" id="UP001319200"/>
    </source>
</evidence>
<evidence type="ECO:0000256" key="1">
    <source>
        <dbReference type="SAM" id="SignalP"/>
    </source>
</evidence>
<dbReference type="Pfam" id="PF13308">
    <property type="entry name" value="YARHG"/>
    <property type="match status" value="1"/>
</dbReference>
<feature type="chain" id="PRO_5042839398" evidence="1">
    <location>
        <begin position="26"/>
        <end position="828"/>
    </location>
</feature>
<dbReference type="InterPro" id="IPR038434">
    <property type="entry name" value="YARHG_sf"/>
</dbReference>
<dbReference type="AlphaFoldDB" id="A0AAP2GNL9"/>
<dbReference type="EMBL" id="JAHESF010000007">
    <property type="protein sequence ID" value="MBT1697030.1"/>
    <property type="molecule type" value="Genomic_DNA"/>
</dbReference>
<protein>
    <submittedName>
        <fullName evidence="3">DUF3160 domain-containing protein</fullName>
    </submittedName>
</protein>
<sequence length="828" mass="94452">MSSFQSLFARFVVVTLILFMACSKASTDEKKSVEASTTGAAPNDGQETFVVDDEYRTWDTVAYETLVSQLPAFDLNQDLSTKSLEELRILRNTIPARKGYLFMNADLRYYFYSTPWYRRLMEARWYGDCEYSGLKQAPPIAYTQEETAFMEKISKLEAQKRAQNYIVRNGMKYANVSNIVNAWQFGGLPAPLLNGLDRNGFAIVPAQHVQLFHTYEQNDYSQTQNFVSTDLYLQLFHMHFSFMLRGLEENSFVPILGELLYGIEDVTKRLAHDESSASRKADLEYTQAFYAVPLALLGGEPTITAPYSSKVEGELDRIEKEQSATSGLLAAYATAEFPYDMFKPRGHYTRTDTLKRYFRSMQWLQLGAYCMEDDADLRRALTAAFVLKTGKSRTGRPLVDLYSAILEPTTFLIGKPDNLSLLDLCTLLRDRNITTLADLLKPESITSMRTALTELSASKNVIKPKIENTCREKINFMPARFVLDSEILQEMTDLDARPYPRGLDVLASFGSQASEEILVNDLKEDKSWNKFLPQLEKMKTKYKNYEGWDESVYAKWIDGLNKLLVPDKRYPSFMQLPSWKKKNLNTALASWAELKHDAILYTEQPMAAECGGGEECSPPPEPYVLGYVEPNTNYWKSAMELLTLTSQLLEKHGLLDNRINGRQSQLRDLCAFLLSISEKELRGEKLLEQEYRTIEIIGTTVENITLSIMDTWSWDYISGPDREIAVVADIYTNNQPNKPGILHAAVGYGNDLYVVVEIEGYLYVTKGSTFSYYEFPVPLNNRLTDEEWQEMLKNGKAFPLQPWMEDVIIKLDGTLTPQVKEYLYSSGC</sequence>
<evidence type="ECO:0000313" key="3">
    <source>
        <dbReference type="EMBL" id="MBT1697030.1"/>
    </source>
</evidence>
<dbReference type="Gene3D" id="1.20.58.1690">
    <property type="match status" value="1"/>
</dbReference>
<gene>
    <name evidence="3" type="ORF">KK083_09105</name>
</gene>